<name>A0A1H1VUK3_9GAMM</name>
<feature type="region of interest" description="Disordered" evidence="3">
    <location>
        <begin position="275"/>
        <end position="296"/>
    </location>
</feature>
<gene>
    <name evidence="5" type="ORF">SAMN05216271_2989</name>
</gene>
<dbReference type="RefSeq" id="WP_092287649.1">
    <property type="nucleotide sequence ID" value="NZ_LT629763.1"/>
</dbReference>
<evidence type="ECO:0000313" key="5">
    <source>
        <dbReference type="EMBL" id="SDS88141.1"/>
    </source>
</evidence>
<dbReference type="STRING" id="472181.SAMN05216271_2989"/>
<dbReference type="PANTHER" id="PTHR42796:SF4">
    <property type="entry name" value="FUMARYLACETOACETATE HYDROLASE DOMAIN-CONTAINING PROTEIN 2A"/>
    <property type="match status" value="1"/>
</dbReference>
<dbReference type="GO" id="GO:0044281">
    <property type="term" value="P:small molecule metabolic process"/>
    <property type="evidence" value="ECO:0007669"/>
    <property type="project" value="UniProtKB-ARBA"/>
</dbReference>
<evidence type="ECO:0000313" key="6">
    <source>
        <dbReference type="Proteomes" id="UP000243413"/>
    </source>
</evidence>
<dbReference type="GO" id="GO:0046872">
    <property type="term" value="F:metal ion binding"/>
    <property type="evidence" value="ECO:0007669"/>
    <property type="project" value="UniProtKB-KW"/>
</dbReference>
<protein>
    <submittedName>
        <fullName evidence="5">2-keto-4-pentenoate hydratase/2-oxohepta-3-ene-1,7-dioic acid hydratase (Catechol pathway)</fullName>
    </submittedName>
</protein>
<dbReference type="GO" id="GO:0003824">
    <property type="term" value="F:catalytic activity"/>
    <property type="evidence" value="ECO:0007669"/>
    <property type="project" value="InterPro"/>
</dbReference>
<dbReference type="SUPFAM" id="SSF56529">
    <property type="entry name" value="FAH"/>
    <property type="match status" value="1"/>
</dbReference>
<dbReference type="EMBL" id="LT629763">
    <property type="protein sequence ID" value="SDS88141.1"/>
    <property type="molecule type" value="Genomic_DNA"/>
</dbReference>
<dbReference type="InterPro" id="IPR011234">
    <property type="entry name" value="Fumarylacetoacetase-like_C"/>
</dbReference>
<comment type="similarity">
    <text evidence="1">Belongs to the FAH family.</text>
</comment>
<dbReference type="Proteomes" id="UP000243413">
    <property type="component" value="Chromosome I"/>
</dbReference>
<dbReference type="Pfam" id="PF01557">
    <property type="entry name" value="FAA_hydrolase"/>
    <property type="match status" value="1"/>
</dbReference>
<evidence type="ECO:0000256" key="2">
    <source>
        <dbReference type="ARBA" id="ARBA00022723"/>
    </source>
</evidence>
<evidence type="ECO:0000259" key="4">
    <source>
        <dbReference type="Pfam" id="PF01557"/>
    </source>
</evidence>
<dbReference type="Gene3D" id="3.90.850.10">
    <property type="entry name" value="Fumarylacetoacetase-like, C-terminal domain"/>
    <property type="match status" value="1"/>
</dbReference>
<proteinExistence type="inferred from homology"/>
<sequence>MHLARIQDLYGRTGWASLDLETGQAWWILGCFTDWAEKLTRCQARAPAVDEMPVQPGGYTLLAPAESGARVFGVGLNYRTHLERLGSSEPPHPLSYIKPESALVPHLGEILYPAVTQELDYEIELVAVVGRPLEDEASAVSCLLGYTIGNDVSARDAGRALGRLDLFTQKALDQTTPLGPWLTLRAEAGGDRQPELDMQLSVNGEVRQRDNTREMIFPLAEVLNYLDARVKLRAGDVVFTGSTHGVGLESGSFLQPGDRIEATIQGIGTLINQVGPRRQLASPRRQGRLGLPSDRG</sequence>
<evidence type="ECO:0000256" key="3">
    <source>
        <dbReference type="SAM" id="MobiDB-lite"/>
    </source>
</evidence>
<keyword evidence="2" id="KW-0479">Metal-binding</keyword>
<feature type="domain" description="Fumarylacetoacetase-like C-terminal" evidence="4">
    <location>
        <begin position="71"/>
        <end position="274"/>
    </location>
</feature>
<accession>A0A1H1VUK3</accession>
<dbReference type="AlphaFoldDB" id="A0A1H1VUK3"/>
<organism evidence="5 6">
    <name type="scientific">Halopseudomonas sabulinigri</name>
    <dbReference type="NCBI Taxonomy" id="472181"/>
    <lineage>
        <taxon>Bacteria</taxon>
        <taxon>Pseudomonadati</taxon>
        <taxon>Pseudomonadota</taxon>
        <taxon>Gammaproteobacteria</taxon>
        <taxon>Pseudomonadales</taxon>
        <taxon>Pseudomonadaceae</taxon>
        <taxon>Halopseudomonas</taxon>
    </lineage>
</organism>
<dbReference type="InterPro" id="IPR036663">
    <property type="entry name" value="Fumarylacetoacetase_C_sf"/>
</dbReference>
<evidence type="ECO:0000256" key="1">
    <source>
        <dbReference type="ARBA" id="ARBA00010211"/>
    </source>
</evidence>
<dbReference type="PANTHER" id="PTHR42796">
    <property type="entry name" value="FUMARYLACETOACETATE HYDROLASE DOMAIN-CONTAINING PROTEIN 2A-RELATED"/>
    <property type="match status" value="1"/>
</dbReference>
<dbReference type="InterPro" id="IPR051121">
    <property type="entry name" value="FAH"/>
</dbReference>
<dbReference type="OrthoDB" id="9805307at2"/>
<reference evidence="6" key="1">
    <citation type="submission" date="2016-10" db="EMBL/GenBank/DDBJ databases">
        <authorList>
            <person name="Varghese N."/>
            <person name="Submissions S."/>
        </authorList>
    </citation>
    <scope>NUCLEOTIDE SEQUENCE [LARGE SCALE GENOMIC DNA]</scope>
    <source>
        <strain evidence="6">JCM 14963</strain>
    </source>
</reference>